<evidence type="ECO:0000256" key="4">
    <source>
        <dbReference type="ARBA" id="ARBA00022737"/>
    </source>
</evidence>
<dbReference type="CDD" id="cd04591">
    <property type="entry name" value="CBS_pair_voltage-gated_CLC_euk_bac"/>
    <property type="match status" value="1"/>
</dbReference>
<keyword evidence="7 10" id="KW-0129">CBS domain</keyword>
<dbReference type="PANTHER" id="PTHR11689:SF136">
    <property type="entry name" value="H(+)_CL(-) EXCHANGE TRANSPORTER 7"/>
    <property type="match status" value="1"/>
</dbReference>
<feature type="transmembrane region" description="Helical" evidence="11">
    <location>
        <begin position="489"/>
        <end position="508"/>
    </location>
</feature>
<feature type="transmembrane region" description="Helical" evidence="11">
    <location>
        <begin position="291"/>
        <end position="315"/>
    </location>
</feature>
<keyword evidence="5 11" id="KW-1133">Transmembrane helix</keyword>
<sequence>MTIFTTLKFPILFPLFSQLGKLSVVEYDNHFTTLSQTGCMCPILDDPATTAGTRTASTDGFSAMMENGGNPVVEDDEASRSPGLHKVKTFAWCEHAPAGTESIAYDLNESVQHIEYFERRGLFSRKFQTSLWFSRALRWVLLVAIGLGASFVALSVESSLIMLERFRHWLRDWVVDRNSGLAVQYVADVGMCLSFVTIAAWLVCYYEVLAAGSGIPEIKCYLNGVKLPKVVGFRTLIAKAVGIVFSVAAGLPCGKEGPMIHSGAIVGAMVSHLNLQKRLRALCVEVEMRDFVAAGACAGVSAAFGAPIGAVLFAVEEGASHMNPKVLTQLFVASATATFCSRLVLGPLFGGIQFGELGTLVPVSFGRYDEIVFRLREMLIFMLMGVCGGLLGALFNEMNRRLCLWRSRHIGPRGWRRFLEALGVTFVIASCRFLVPIFWRAGAGHHLQATRIDELGPMEKLWWEMGQPAIKQLFHAEVEPEHVLSHHELLLLLLYAIANYVFSCWTYGLGVPSGLFVPSLLTGAAFGRFVGELLAMLFGRGSTAPPGVYALVGAAAMLAGTARITISLAMIVIEATGIGSFGLPIFATVMIAKWTGDYFNRGIYDLHIIELKHVPILGEEPEHDMVRLKVEDVMASSLVVLEAVETVGSILTKLESCSHQGFPVMADYRLLEGTIQRGIVHLILLRGAKYHVFQPATGLLSSPPPIIPYEAMAWRRINKFPDIKDVQRSLTREDYGLRIDLRPYVNRNGYTVRPDASMASCYSLFRHLGLRHLPVVRQDGTVCGIITRKDLILSGGLPGSSSRFLQSPAAVDDDDSDREHPMSLSDSSEAHRESDIARRVSSESEETGCEGHLEQVVCRIQQDEASGHDEEEASPKSTSVRTVVVKRIISSPPRVRPGGSISGFALAL</sequence>
<dbReference type="GO" id="GO:0005254">
    <property type="term" value="F:chloride channel activity"/>
    <property type="evidence" value="ECO:0007669"/>
    <property type="project" value="UniProtKB-UniRule"/>
</dbReference>
<dbReference type="OMA" id="FARIDHG"/>
<feature type="region of interest" description="Disordered" evidence="12">
    <location>
        <begin position="803"/>
        <end position="852"/>
    </location>
</feature>
<dbReference type="GO" id="GO:0016020">
    <property type="term" value="C:membrane"/>
    <property type="evidence" value="ECO:0007669"/>
    <property type="project" value="UniProtKB-SubCell"/>
</dbReference>
<dbReference type="Pfam" id="PF00571">
    <property type="entry name" value="CBS"/>
    <property type="match status" value="1"/>
</dbReference>
<comment type="subcellular location">
    <subcellularLocation>
        <location evidence="1 11">Membrane</location>
        <topology evidence="1 11">Multi-pass membrane protein</topology>
    </subcellularLocation>
</comment>
<name>A0A813H293_POLGL</name>
<dbReference type="FunFam" id="1.10.3080.10:FF:000014">
    <property type="entry name" value="Chloride channel protein"/>
    <property type="match status" value="1"/>
</dbReference>
<comment type="caution">
    <text evidence="11">Lacks conserved residue(s) required for the propagation of feature annotation.</text>
</comment>
<dbReference type="InterPro" id="IPR001807">
    <property type="entry name" value="ClC"/>
</dbReference>
<keyword evidence="4" id="KW-0677">Repeat</keyword>
<dbReference type="EMBL" id="CAJNNV010030238">
    <property type="protein sequence ID" value="CAE8631896.1"/>
    <property type="molecule type" value="Genomic_DNA"/>
</dbReference>
<keyword evidence="8 11" id="KW-0472">Membrane</keyword>
<feature type="transmembrane region" description="Helical" evidence="11">
    <location>
        <begin position="418"/>
        <end position="439"/>
    </location>
</feature>
<feature type="transmembrane region" description="Helical" evidence="11">
    <location>
        <begin position="515"/>
        <end position="538"/>
    </location>
</feature>
<evidence type="ECO:0000256" key="10">
    <source>
        <dbReference type="PROSITE-ProRule" id="PRU00703"/>
    </source>
</evidence>
<dbReference type="InterPro" id="IPR051280">
    <property type="entry name" value="Cl-channel/antiporter"/>
</dbReference>
<reference evidence="14" key="1">
    <citation type="submission" date="2021-02" db="EMBL/GenBank/DDBJ databases">
        <authorList>
            <person name="Dougan E. K."/>
            <person name="Rhodes N."/>
            <person name="Thang M."/>
            <person name="Chan C."/>
        </authorList>
    </citation>
    <scope>NUCLEOTIDE SEQUENCE</scope>
</reference>
<dbReference type="InterPro" id="IPR000644">
    <property type="entry name" value="CBS_dom"/>
</dbReference>
<dbReference type="OrthoDB" id="428525at2759"/>
<evidence type="ECO:0000256" key="3">
    <source>
        <dbReference type="ARBA" id="ARBA00022692"/>
    </source>
</evidence>
<evidence type="ECO:0000256" key="9">
    <source>
        <dbReference type="ARBA" id="ARBA00023214"/>
    </source>
</evidence>
<organism evidence="14 15">
    <name type="scientific">Polarella glacialis</name>
    <name type="common">Dinoflagellate</name>
    <dbReference type="NCBI Taxonomy" id="89957"/>
    <lineage>
        <taxon>Eukaryota</taxon>
        <taxon>Sar</taxon>
        <taxon>Alveolata</taxon>
        <taxon>Dinophyceae</taxon>
        <taxon>Suessiales</taxon>
        <taxon>Suessiaceae</taxon>
        <taxon>Polarella</taxon>
    </lineage>
</organism>
<gene>
    <name evidence="14" type="ORF">PGLA1383_LOCUS47897</name>
</gene>
<evidence type="ECO:0000256" key="2">
    <source>
        <dbReference type="ARBA" id="ARBA00022448"/>
    </source>
</evidence>
<accession>A0A813H293</accession>
<proteinExistence type="inferred from homology"/>
<feature type="transmembrane region" description="Helical" evidence="11">
    <location>
        <begin position="230"/>
        <end position="251"/>
    </location>
</feature>
<feature type="domain" description="CBS" evidence="13">
    <location>
        <begin position="745"/>
        <end position="801"/>
    </location>
</feature>
<feature type="transmembrane region" description="Helical" evidence="11">
    <location>
        <begin position="378"/>
        <end position="397"/>
    </location>
</feature>
<evidence type="ECO:0000313" key="15">
    <source>
        <dbReference type="Proteomes" id="UP000654075"/>
    </source>
</evidence>
<evidence type="ECO:0000256" key="7">
    <source>
        <dbReference type="ARBA" id="ARBA00023122"/>
    </source>
</evidence>
<keyword evidence="3 11" id="KW-0812">Transmembrane</keyword>
<keyword evidence="15" id="KW-1185">Reference proteome</keyword>
<evidence type="ECO:0000256" key="5">
    <source>
        <dbReference type="ARBA" id="ARBA00022989"/>
    </source>
</evidence>
<dbReference type="PANTHER" id="PTHR11689">
    <property type="entry name" value="CHLORIDE CHANNEL PROTEIN CLC FAMILY MEMBER"/>
    <property type="match status" value="1"/>
</dbReference>
<evidence type="ECO:0000259" key="13">
    <source>
        <dbReference type="PROSITE" id="PS51371"/>
    </source>
</evidence>
<evidence type="ECO:0000256" key="12">
    <source>
        <dbReference type="SAM" id="MobiDB-lite"/>
    </source>
</evidence>
<dbReference type="PROSITE" id="PS51371">
    <property type="entry name" value="CBS"/>
    <property type="match status" value="1"/>
</dbReference>
<dbReference type="Gene3D" id="3.10.580.10">
    <property type="entry name" value="CBS-domain"/>
    <property type="match status" value="1"/>
</dbReference>
<dbReference type="SUPFAM" id="SSF81340">
    <property type="entry name" value="Clc chloride channel"/>
    <property type="match status" value="1"/>
</dbReference>
<dbReference type="Pfam" id="PF00654">
    <property type="entry name" value="Voltage_CLC"/>
    <property type="match status" value="1"/>
</dbReference>
<feature type="transmembrane region" description="Helical" evidence="11">
    <location>
        <begin position="183"/>
        <end position="209"/>
    </location>
</feature>
<keyword evidence="2 11" id="KW-0813">Transport</keyword>
<keyword evidence="9 11" id="KW-0868">Chloride</keyword>
<evidence type="ECO:0000256" key="11">
    <source>
        <dbReference type="RuleBase" id="RU361221"/>
    </source>
</evidence>
<comment type="similarity">
    <text evidence="11">Belongs to the chloride channel (TC 2.A.49) family.</text>
</comment>
<evidence type="ECO:0000313" key="14">
    <source>
        <dbReference type="EMBL" id="CAE8631896.1"/>
    </source>
</evidence>
<dbReference type="PRINTS" id="PR00762">
    <property type="entry name" value="CLCHANNEL"/>
</dbReference>
<dbReference type="Gene3D" id="1.10.3080.10">
    <property type="entry name" value="Clc chloride channel"/>
    <property type="match status" value="1"/>
</dbReference>
<feature type="transmembrane region" description="Helical" evidence="11">
    <location>
        <begin position="550"/>
        <end position="573"/>
    </location>
</feature>
<evidence type="ECO:0000256" key="8">
    <source>
        <dbReference type="ARBA" id="ARBA00023136"/>
    </source>
</evidence>
<feature type="compositionally biased region" description="Basic and acidic residues" evidence="12">
    <location>
        <begin position="828"/>
        <end position="842"/>
    </location>
</feature>
<protein>
    <recommendedName>
        <fullName evidence="11">Chloride channel protein</fullName>
    </recommendedName>
</protein>
<keyword evidence="6 11" id="KW-0406">Ion transport</keyword>
<evidence type="ECO:0000256" key="1">
    <source>
        <dbReference type="ARBA" id="ARBA00004141"/>
    </source>
</evidence>
<dbReference type="Proteomes" id="UP000654075">
    <property type="component" value="Unassembled WGS sequence"/>
</dbReference>
<feature type="transmembrane region" description="Helical" evidence="11">
    <location>
        <begin position="139"/>
        <end position="163"/>
    </location>
</feature>
<dbReference type="InterPro" id="IPR046342">
    <property type="entry name" value="CBS_dom_sf"/>
</dbReference>
<comment type="caution">
    <text evidence="14">The sequence shown here is derived from an EMBL/GenBank/DDBJ whole genome shotgun (WGS) entry which is preliminary data.</text>
</comment>
<dbReference type="InterPro" id="IPR014743">
    <property type="entry name" value="Cl-channel_core"/>
</dbReference>
<dbReference type="AlphaFoldDB" id="A0A813H293"/>
<dbReference type="SUPFAM" id="SSF54631">
    <property type="entry name" value="CBS-domain pair"/>
    <property type="match status" value="1"/>
</dbReference>
<evidence type="ECO:0000256" key="6">
    <source>
        <dbReference type="ARBA" id="ARBA00023065"/>
    </source>
</evidence>